<dbReference type="PANTHER" id="PTHR20855:SF3">
    <property type="entry name" value="LD03007P"/>
    <property type="match status" value="1"/>
</dbReference>
<keyword evidence="5" id="KW-0479">Metal-binding</keyword>
<feature type="transmembrane region" description="Helical" evidence="6">
    <location>
        <begin position="169"/>
        <end position="189"/>
    </location>
</feature>
<dbReference type="Proteomes" id="UP000539175">
    <property type="component" value="Unassembled WGS sequence"/>
</dbReference>
<sequence>MKAAGSTVPRSTPHYSSGEYRADAIVHFVGVAAGLSAGAWLVVSTPGTAAASTALGLATYALAMTGMLASSAAYNLTRRRHRKEWLRQLDHACIFLAIAGTYTPLLLRLSGTRANEALALVWTIAAAGILLKLSAPRRYERLGLALYISLGWIGLPLAPALSGQLRPETASLIGVGALIYTAGIGAYLWERLRYHNVIWHLMVLAAAGCHYMAMWVEFRP</sequence>
<dbReference type="GO" id="GO:0046872">
    <property type="term" value="F:metal ion binding"/>
    <property type="evidence" value="ECO:0007669"/>
    <property type="project" value="UniProtKB-KW"/>
</dbReference>
<feature type="binding site" evidence="5">
    <location>
        <position position="200"/>
    </location>
    <ligand>
        <name>Zn(2+)</name>
        <dbReference type="ChEBI" id="CHEBI:29105"/>
    </ligand>
</feature>
<gene>
    <name evidence="7" type="ORF">FHS74_001322</name>
</gene>
<evidence type="ECO:0000313" key="7">
    <source>
        <dbReference type="EMBL" id="MBB6250777.1"/>
    </source>
</evidence>
<dbReference type="InterPro" id="IPR004254">
    <property type="entry name" value="AdipoR/HlyIII-related"/>
</dbReference>
<feature type="transmembrane region" description="Helical" evidence="6">
    <location>
        <begin position="142"/>
        <end position="163"/>
    </location>
</feature>
<keyword evidence="4 6" id="KW-0472">Membrane</keyword>
<dbReference type="EMBL" id="JACIIZ010000003">
    <property type="protein sequence ID" value="MBB6250777.1"/>
    <property type="molecule type" value="Genomic_DNA"/>
</dbReference>
<dbReference type="Pfam" id="PF03006">
    <property type="entry name" value="HlyIII"/>
    <property type="match status" value="1"/>
</dbReference>
<reference evidence="7 8" key="1">
    <citation type="submission" date="2020-08" db="EMBL/GenBank/DDBJ databases">
        <title>Genomic Encyclopedia of Type Strains, Phase IV (KMG-IV): sequencing the most valuable type-strain genomes for metagenomic binning, comparative biology and taxonomic classification.</title>
        <authorList>
            <person name="Goeker M."/>
        </authorList>
    </citation>
    <scope>NUCLEOTIDE SEQUENCE [LARGE SCALE GENOMIC DNA]</scope>
    <source>
        <strain evidence="7 8">DSM 22198</strain>
    </source>
</reference>
<keyword evidence="3 6" id="KW-1133">Transmembrane helix</keyword>
<evidence type="ECO:0000256" key="3">
    <source>
        <dbReference type="ARBA" id="ARBA00022989"/>
    </source>
</evidence>
<evidence type="ECO:0000313" key="8">
    <source>
        <dbReference type="Proteomes" id="UP000539175"/>
    </source>
</evidence>
<name>A0A7X0AVA4_9PROT</name>
<feature type="transmembrane region" description="Helical" evidence="6">
    <location>
        <begin position="24"/>
        <end position="43"/>
    </location>
</feature>
<feature type="transmembrane region" description="Helical" evidence="6">
    <location>
        <begin position="55"/>
        <end position="77"/>
    </location>
</feature>
<feature type="transmembrane region" description="Helical" evidence="6">
    <location>
        <begin position="117"/>
        <end position="135"/>
    </location>
</feature>
<organism evidence="7 8">
    <name type="scientific">Nitrospirillum iridis</name>
    <dbReference type="NCBI Taxonomy" id="765888"/>
    <lineage>
        <taxon>Bacteria</taxon>
        <taxon>Pseudomonadati</taxon>
        <taxon>Pseudomonadota</taxon>
        <taxon>Alphaproteobacteria</taxon>
        <taxon>Rhodospirillales</taxon>
        <taxon>Azospirillaceae</taxon>
        <taxon>Nitrospirillum</taxon>
    </lineage>
</organism>
<evidence type="ECO:0000256" key="4">
    <source>
        <dbReference type="ARBA" id="ARBA00023136"/>
    </source>
</evidence>
<feature type="transmembrane region" description="Helical" evidence="6">
    <location>
        <begin position="196"/>
        <end position="216"/>
    </location>
</feature>
<keyword evidence="2 6" id="KW-0812">Transmembrane</keyword>
<protein>
    <submittedName>
        <fullName evidence="7">Hemolysin III</fullName>
    </submittedName>
</protein>
<accession>A0A7X0AVA4</accession>
<evidence type="ECO:0000256" key="1">
    <source>
        <dbReference type="ARBA" id="ARBA00004141"/>
    </source>
</evidence>
<feature type="transmembrane region" description="Helical" evidence="6">
    <location>
        <begin position="89"/>
        <end position="111"/>
    </location>
</feature>
<evidence type="ECO:0000256" key="6">
    <source>
        <dbReference type="SAM" id="Phobius"/>
    </source>
</evidence>
<dbReference type="AlphaFoldDB" id="A0A7X0AVA4"/>
<keyword evidence="8" id="KW-1185">Reference proteome</keyword>
<comment type="caution">
    <text evidence="7">The sequence shown here is derived from an EMBL/GenBank/DDBJ whole genome shotgun (WGS) entry which is preliminary data.</text>
</comment>
<evidence type="ECO:0000256" key="2">
    <source>
        <dbReference type="ARBA" id="ARBA00022692"/>
    </source>
</evidence>
<proteinExistence type="predicted"/>
<dbReference type="RefSeq" id="WP_184798681.1">
    <property type="nucleotide sequence ID" value="NZ_JACIIZ010000003.1"/>
</dbReference>
<dbReference type="PANTHER" id="PTHR20855">
    <property type="entry name" value="ADIPOR/PROGESTIN RECEPTOR-RELATED"/>
    <property type="match status" value="1"/>
</dbReference>
<keyword evidence="5" id="KW-0862">Zinc</keyword>
<comment type="subcellular location">
    <subcellularLocation>
        <location evidence="1">Membrane</location>
        <topology evidence="1">Multi-pass membrane protein</topology>
    </subcellularLocation>
</comment>
<evidence type="ECO:0000256" key="5">
    <source>
        <dbReference type="PIRSR" id="PIRSR604254-1"/>
    </source>
</evidence>
<dbReference type="GO" id="GO:0016020">
    <property type="term" value="C:membrane"/>
    <property type="evidence" value="ECO:0007669"/>
    <property type="project" value="UniProtKB-SubCell"/>
</dbReference>